<dbReference type="RefSeq" id="WP_126353480.1">
    <property type="nucleotide sequence ID" value="NZ_CP086386.1"/>
</dbReference>
<comment type="caution">
    <text evidence="1">The sequence shown here is derived from an EMBL/GenBank/DDBJ whole genome shotgun (WGS) entry which is preliminary data.</text>
</comment>
<dbReference type="Proteomes" id="UP000277766">
    <property type="component" value="Unassembled WGS sequence"/>
</dbReference>
<reference evidence="1 2" key="1">
    <citation type="submission" date="2018-12" db="EMBL/GenBank/DDBJ databases">
        <title>Deinococcus radiophilus ATCC 27603 genome sequencing and assembly.</title>
        <authorList>
            <person name="Maclea K.S."/>
            <person name="Maynard C.R."/>
        </authorList>
    </citation>
    <scope>NUCLEOTIDE SEQUENCE [LARGE SCALE GENOMIC DNA]</scope>
    <source>
        <strain evidence="1 2">ATCC 27603</strain>
    </source>
</reference>
<accession>A0A3S0IFY1</accession>
<dbReference type="AlphaFoldDB" id="A0A3S0IFY1"/>
<dbReference type="OrthoDB" id="9953599at2"/>
<organism evidence="1 2">
    <name type="scientific">Deinococcus radiophilus</name>
    <dbReference type="NCBI Taxonomy" id="32062"/>
    <lineage>
        <taxon>Bacteria</taxon>
        <taxon>Thermotogati</taxon>
        <taxon>Deinococcota</taxon>
        <taxon>Deinococci</taxon>
        <taxon>Deinococcales</taxon>
        <taxon>Deinococcaceae</taxon>
        <taxon>Deinococcus</taxon>
    </lineage>
</organism>
<protein>
    <submittedName>
        <fullName evidence="1">Uncharacterized protein</fullName>
    </submittedName>
</protein>
<sequence length="250" mass="29404">MGAESYEQQISRELIKLRVEKRLKGAPHFNWWEIGESGRTAHKGIDGALVSFTTLQRKGTKLTEEQEKALEQLKEMYYNPMINPYTLKMLNEDDKVSSGYPLWVDYGYEEGIFRLNEPEKTTEQIKNHFHPISWKEFENASDWELMREVIPAMKNTKVRLEIYEDDRWLYDERSQRAAETLAYRIEHVYGGNILPKKMEIVEQQYAILAEYDNRLGRGIDARRWIQAILKKLASTNKKPRVTAQSAVEQN</sequence>
<dbReference type="EMBL" id="RXPE01000049">
    <property type="protein sequence ID" value="RTR21387.1"/>
    <property type="molecule type" value="Genomic_DNA"/>
</dbReference>
<evidence type="ECO:0000313" key="2">
    <source>
        <dbReference type="Proteomes" id="UP000277766"/>
    </source>
</evidence>
<gene>
    <name evidence="1" type="ORF">EJ104_13020</name>
</gene>
<name>A0A3S0IFY1_9DEIO</name>
<keyword evidence="2" id="KW-1185">Reference proteome</keyword>
<proteinExistence type="predicted"/>
<evidence type="ECO:0000313" key="1">
    <source>
        <dbReference type="EMBL" id="RTR21387.1"/>
    </source>
</evidence>